<dbReference type="Pfam" id="PF01551">
    <property type="entry name" value="Peptidase_M23"/>
    <property type="match status" value="1"/>
</dbReference>
<evidence type="ECO:0000259" key="1">
    <source>
        <dbReference type="Pfam" id="PF01551"/>
    </source>
</evidence>
<dbReference type="Proteomes" id="UP000295075">
    <property type="component" value="Unassembled WGS sequence"/>
</dbReference>
<dbReference type="RefSeq" id="WP_132404884.1">
    <property type="nucleotide sequence ID" value="NZ_SMKA01000027.1"/>
</dbReference>
<accession>A0A4R4Q9M8</accession>
<dbReference type="PANTHER" id="PTHR21666">
    <property type="entry name" value="PEPTIDASE-RELATED"/>
    <property type="match status" value="1"/>
</dbReference>
<proteinExistence type="predicted"/>
<dbReference type="InterPro" id="IPR016047">
    <property type="entry name" value="M23ase_b-sheet_dom"/>
</dbReference>
<dbReference type="InterPro" id="IPR011055">
    <property type="entry name" value="Dup_hybrid_motif"/>
</dbReference>
<keyword evidence="3" id="KW-1185">Reference proteome</keyword>
<evidence type="ECO:0000313" key="2">
    <source>
        <dbReference type="EMBL" id="TDC31984.1"/>
    </source>
</evidence>
<dbReference type="Gene3D" id="2.70.70.10">
    <property type="entry name" value="Glucose Permease (Domain IIA)"/>
    <property type="match status" value="1"/>
</dbReference>
<evidence type="ECO:0000313" key="3">
    <source>
        <dbReference type="Proteomes" id="UP000295075"/>
    </source>
</evidence>
<dbReference type="PANTHER" id="PTHR21666:SF270">
    <property type="entry name" value="MUREIN HYDROLASE ACTIVATOR ENVC"/>
    <property type="match status" value="1"/>
</dbReference>
<dbReference type="CDD" id="cd12797">
    <property type="entry name" value="M23_peptidase"/>
    <property type="match status" value="1"/>
</dbReference>
<feature type="domain" description="M23ase beta-sheet core" evidence="1">
    <location>
        <begin position="23"/>
        <end position="124"/>
    </location>
</feature>
<sequence length="265" mass="28249">MALPLPAGKLKVGTGWRYSQGGKHAAFDYPVANGTTVFAVQDGIVLACNDGVPNKSQPGVQGAPSNWVLLGIRHGSKKASVLYQHLSPGLLVKKGEQVKAGDPLGKSGRSGNASGPHLHLAAMWGHRTAAGRYDYLINIGPNEKAPKGTAGNEICIFPPDQVYTGKPADRNPLAAGDVFLDKLKFGVKQSDSVKRLQFVLNRIKLVHGRTLALSGNYDIDTKNEATKWQIQIDKCKPGTPAADGNIGPKQAEKIFGPQYTLKAHS</sequence>
<dbReference type="InterPro" id="IPR050570">
    <property type="entry name" value="Cell_wall_metabolism_enzyme"/>
</dbReference>
<dbReference type="EMBL" id="SMKA01000027">
    <property type="protein sequence ID" value="TDC31984.1"/>
    <property type="molecule type" value="Genomic_DNA"/>
</dbReference>
<dbReference type="OrthoDB" id="1099523at2"/>
<reference evidence="2 3" key="1">
    <citation type="submission" date="2019-03" db="EMBL/GenBank/DDBJ databases">
        <title>Draft genome sequences of novel Actinobacteria.</title>
        <authorList>
            <person name="Sahin N."/>
            <person name="Ay H."/>
            <person name="Saygin H."/>
        </authorList>
    </citation>
    <scope>NUCLEOTIDE SEQUENCE [LARGE SCALE GENOMIC DNA]</scope>
    <source>
        <strain evidence="2 3">JCM 30547</strain>
    </source>
</reference>
<dbReference type="AlphaFoldDB" id="A0A4R4Q9M8"/>
<dbReference type="GO" id="GO:0004222">
    <property type="term" value="F:metalloendopeptidase activity"/>
    <property type="evidence" value="ECO:0007669"/>
    <property type="project" value="TreeGrafter"/>
</dbReference>
<protein>
    <submittedName>
        <fullName evidence="2">M23 family metallopeptidase</fullName>
    </submittedName>
</protein>
<name>A0A4R4Q9M8_9ACTN</name>
<gene>
    <name evidence="2" type="ORF">E1261_09440</name>
</gene>
<organism evidence="2 3">
    <name type="scientific">Kribbella albertanoniae</name>
    <dbReference type="NCBI Taxonomy" id="1266829"/>
    <lineage>
        <taxon>Bacteria</taxon>
        <taxon>Bacillati</taxon>
        <taxon>Actinomycetota</taxon>
        <taxon>Actinomycetes</taxon>
        <taxon>Propionibacteriales</taxon>
        <taxon>Kribbellaceae</taxon>
        <taxon>Kribbella</taxon>
    </lineage>
</organism>
<dbReference type="SUPFAM" id="SSF51261">
    <property type="entry name" value="Duplicated hybrid motif"/>
    <property type="match status" value="1"/>
</dbReference>
<comment type="caution">
    <text evidence="2">The sequence shown here is derived from an EMBL/GenBank/DDBJ whole genome shotgun (WGS) entry which is preliminary data.</text>
</comment>